<dbReference type="RefSeq" id="WP_394818883.1">
    <property type="nucleotide sequence ID" value="NZ_JAWJZY010000001.1"/>
</dbReference>
<protein>
    <submittedName>
        <fullName evidence="2">DUF4065 domain-containing protein</fullName>
    </submittedName>
</protein>
<keyword evidence="3" id="KW-1185">Reference proteome</keyword>
<name>A0ABU7TZH2_9PROT</name>
<evidence type="ECO:0000313" key="2">
    <source>
        <dbReference type="EMBL" id="MEE8657917.1"/>
    </source>
</evidence>
<sequence length="162" mass="18364">MPMKPLTAARLVCERSGWTITNLKLQKILYLAHMFYTGKHDGQALIDGSFEAWDYGPVSPDVYKAIAHFGRDPIQNVFADHDSVDEYARTYLNLFNDQLMKFSAAELVGITHWKGGAWYKNYTPGEKNVLIPPEDIRTEYEARVAQSKKGKGPSDTPRARLI</sequence>
<dbReference type="Proteomes" id="UP001312908">
    <property type="component" value="Unassembled WGS sequence"/>
</dbReference>
<dbReference type="EMBL" id="JAWJZY010000001">
    <property type="protein sequence ID" value="MEE8657917.1"/>
    <property type="molecule type" value="Genomic_DNA"/>
</dbReference>
<reference evidence="2 3" key="1">
    <citation type="submission" date="2023-10" db="EMBL/GenBank/DDBJ databases">
        <title>Sorlinia euscelidii gen. nov., sp. nov., an acetic acid bacteria isolated from the gut of Euscelidius variegatus emitter.</title>
        <authorList>
            <person name="Michoud G."/>
            <person name="Marasco R."/>
            <person name="Seferji K."/>
            <person name="Gonella E."/>
            <person name="Garuglieri E."/>
            <person name="Alma A."/>
            <person name="Mapelli F."/>
            <person name="Borin S."/>
            <person name="Daffonchio D."/>
            <person name="Crotti E."/>
        </authorList>
    </citation>
    <scope>NUCLEOTIDE SEQUENCE [LARGE SCALE GENOMIC DNA]</scope>
    <source>
        <strain evidence="2 3">EV16P</strain>
    </source>
</reference>
<evidence type="ECO:0000259" key="1">
    <source>
        <dbReference type="Pfam" id="PF13274"/>
    </source>
</evidence>
<gene>
    <name evidence="2" type="ORF">DOFOFD_02655</name>
</gene>
<proteinExistence type="predicted"/>
<comment type="caution">
    <text evidence="2">The sequence shown here is derived from an EMBL/GenBank/DDBJ whole genome shotgun (WGS) entry which is preliminary data.</text>
</comment>
<dbReference type="Pfam" id="PF13274">
    <property type="entry name" value="SocA_Panacea"/>
    <property type="match status" value="1"/>
</dbReference>
<evidence type="ECO:0000313" key="3">
    <source>
        <dbReference type="Proteomes" id="UP001312908"/>
    </source>
</evidence>
<accession>A0ABU7TZH2</accession>
<feature type="domain" description="Antitoxin SocA-like Panacea" evidence="1">
    <location>
        <begin position="25"/>
        <end position="118"/>
    </location>
</feature>
<organism evidence="2 3">
    <name type="scientific">Sorlinia euscelidii</name>
    <dbReference type="NCBI Taxonomy" id="3081148"/>
    <lineage>
        <taxon>Bacteria</taxon>
        <taxon>Pseudomonadati</taxon>
        <taxon>Pseudomonadota</taxon>
        <taxon>Alphaproteobacteria</taxon>
        <taxon>Acetobacterales</taxon>
        <taxon>Acetobacteraceae</taxon>
        <taxon>Sorlinia</taxon>
    </lineage>
</organism>
<dbReference type="InterPro" id="IPR025272">
    <property type="entry name" value="SocA_Panacea"/>
</dbReference>